<dbReference type="EMBL" id="BMAO01023624">
    <property type="protein sequence ID" value="GFQ89985.1"/>
    <property type="molecule type" value="Genomic_DNA"/>
</dbReference>
<dbReference type="Proteomes" id="UP000887116">
    <property type="component" value="Unassembled WGS sequence"/>
</dbReference>
<comment type="caution">
    <text evidence="2">The sequence shown here is derived from an EMBL/GenBank/DDBJ whole genome shotgun (WGS) entry which is preliminary data.</text>
</comment>
<reference evidence="2" key="1">
    <citation type="submission" date="2020-07" db="EMBL/GenBank/DDBJ databases">
        <title>Multicomponent nature underlies the extraordinary mechanical properties of spider dragline silk.</title>
        <authorList>
            <person name="Kono N."/>
            <person name="Nakamura H."/>
            <person name="Mori M."/>
            <person name="Yoshida Y."/>
            <person name="Ohtoshi R."/>
            <person name="Malay A.D."/>
            <person name="Moran D.A.P."/>
            <person name="Tomita M."/>
            <person name="Numata K."/>
            <person name="Arakawa K."/>
        </authorList>
    </citation>
    <scope>NUCLEOTIDE SEQUENCE</scope>
</reference>
<evidence type="ECO:0000313" key="2">
    <source>
        <dbReference type="EMBL" id="GFQ89985.1"/>
    </source>
</evidence>
<keyword evidence="3" id="KW-1185">Reference proteome</keyword>
<name>A0A8X6J3J1_TRICU</name>
<gene>
    <name evidence="2" type="ORF">TNCT_696321</name>
</gene>
<sequence length="119" mass="13283">MRTSRTMSLRLRYQIYSLVRNNTPKAKFLRIKHARFKASVCVTDKLMNSFSALRIFADVNDETLAMSCAGPSRGQQGAIRVKKRQLASLSGGKPPVVGGFRRGLITQGRNRNRHGSESC</sequence>
<feature type="region of interest" description="Disordered" evidence="1">
    <location>
        <begin position="84"/>
        <end position="119"/>
    </location>
</feature>
<evidence type="ECO:0000313" key="3">
    <source>
        <dbReference type="Proteomes" id="UP000887116"/>
    </source>
</evidence>
<organism evidence="2 3">
    <name type="scientific">Trichonephila clavata</name>
    <name type="common">Joro spider</name>
    <name type="synonym">Nephila clavata</name>
    <dbReference type="NCBI Taxonomy" id="2740835"/>
    <lineage>
        <taxon>Eukaryota</taxon>
        <taxon>Metazoa</taxon>
        <taxon>Ecdysozoa</taxon>
        <taxon>Arthropoda</taxon>
        <taxon>Chelicerata</taxon>
        <taxon>Arachnida</taxon>
        <taxon>Araneae</taxon>
        <taxon>Araneomorphae</taxon>
        <taxon>Entelegynae</taxon>
        <taxon>Araneoidea</taxon>
        <taxon>Nephilidae</taxon>
        <taxon>Trichonephila</taxon>
    </lineage>
</organism>
<accession>A0A8X6J3J1</accession>
<protein>
    <submittedName>
        <fullName evidence="2">Uncharacterized protein</fullName>
    </submittedName>
</protein>
<dbReference type="AlphaFoldDB" id="A0A8X6J3J1"/>
<evidence type="ECO:0000256" key="1">
    <source>
        <dbReference type="SAM" id="MobiDB-lite"/>
    </source>
</evidence>
<proteinExistence type="predicted"/>